<proteinExistence type="predicted"/>
<dbReference type="AlphaFoldDB" id="A0A9N9DH73"/>
<reference evidence="1" key="1">
    <citation type="submission" date="2021-06" db="EMBL/GenBank/DDBJ databases">
        <authorList>
            <person name="Kallberg Y."/>
            <person name="Tangrot J."/>
            <person name="Rosling A."/>
        </authorList>
    </citation>
    <scope>NUCLEOTIDE SEQUENCE</scope>
    <source>
        <strain evidence="1">FL966</strain>
    </source>
</reference>
<name>A0A9N9DH73_9GLOM</name>
<dbReference type="Proteomes" id="UP000789759">
    <property type="component" value="Unassembled WGS sequence"/>
</dbReference>
<dbReference type="EMBL" id="CAJVQA010006209">
    <property type="protein sequence ID" value="CAG8636211.1"/>
    <property type="molecule type" value="Genomic_DNA"/>
</dbReference>
<organism evidence="1 2">
    <name type="scientific">Cetraspora pellucida</name>
    <dbReference type="NCBI Taxonomy" id="1433469"/>
    <lineage>
        <taxon>Eukaryota</taxon>
        <taxon>Fungi</taxon>
        <taxon>Fungi incertae sedis</taxon>
        <taxon>Mucoromycota</taxon>
        <taxon>Glomeromycotina</taxon>
        <taxon>Glomeromycetes</taxon>
        <taxon>Diversisporales</taxon>
        <taxon>Gigasporaceae</taxon>
        <taxon>Cetraspora</taxon>
    </lineage>
</organism>
<sequence length="145" mass="16522">MSQIQTLSDIEVELEHVRSKLDHLKLEAISKSVDYLACSTIVGEDNEKNIVKFDLQNENVFISNISMINESNNSLKPYFECKKKIEDIEKIDDDDRDILIPKTHINSDPQILVRGIEEMKPSLETSSLVSSLSTYMLLILIIVVI</sequence>
<comment type="caution">
    <text evidence="1">The sequence shown here is derived from an EMBL/GenBank/DDBJ whole genome shotgun (WGS) entry which is preliminary data.</text>
</comment>
<gene>
    <name evidence="1" type="ORF">CPELLU_LOCUS8633</name>
</gene>
<evidence type="ECO:0000313" key="1">
    <source>
        <dbReference type="EMBL" id="CAG8636211.1"/>
    </source>
</evidence>
<protein>
    <submittedName>
        <fullName evidence="1">21354_t:CDS:1</fullName>
    </submittedName>
</protein>
<accession>A0A9N9DH73</accession>
<keyword evidence="2" id="KW-1185">Reference proteome</keyword>
<dbReference type="OrthoDB" id="2431315at2759"/>
<evidence type="ECO:0000313" key="2">
    <source>
        <dbReference type="Proteomes" id="UP000789759"/>
    </source>
</evidence>